<feature type="signal peptide" evidence="16">
    <location>
        <begin position="1"/>
        <end position="26"/>
    </location>
</feature>
<evidence type="ECO:0000256" key="10">
    <source>
        <dbReference type="ARBA" id="ARBA00023077"/>
    </source>
</evidence>
<evidence type="ECO:0000256" key="8">
    <source>
        <dbReference type="ARBA" id="ARBA00023004"/>
    </source>
</evidence>
<evidence type="ECO:0000256" key="14">
    <source>
        <dbReference type="PROSITE-ProRule" id="PRU01360"/>
    </source>
</evidence>
<name>A0ABT1U097_9GAMM</name>
<keyword evidence="5" id="KW-0410">Iron transport</keyword>
<evidence type="ECO:0000313" key="18">
    <source>
        <dbReference type="EMBL" id="MCQ8127237.1"/>
    </source>
</evidence>
<dbReference type="Proteomes" id="UP001524586">
    <property type="component" value="Unassembled WGS sequence"/>
</dbReference>
<keyword evidence="7 16" id="KW-0732">Signal</keyword>
<dbReference type="Pfam" id="PF00593">
    <property type="entry name" value="TonB_dep_Rec_b-barrel"/>
    <property type="match status" value="1"/>
</dbReference>
<dbReference type="InterPro" id="IPR000531">
    <property type="entry name" value="Beta-barrel_TonB"/>
</dbReference>
<keyword evidence="11 14" id="KW-0472">Membrane</keyword>
<keyword evidence="4 14" id="KW-1134">Transmembrane beta strand</keyword>
<dbReference type="InterPro" id="IPR010105">
    <property type="entry name" value="TonB_sidphr_rcpt"/>
</dbReference>
<keyword evidence="12 18" id="KW-0675">Receptor</keyword>
<dbReference type="InterPro" id="IPR011662">
    <property type="entry name" value="Secretin/TonB_short_N"/>
</dbReference>
<comment type="subcellular location">
    <subcellularLocation>
        <location evidence="1 14">Cell outer membrane</location>
        <topology evidence="1 14">Multi-pass membrane protein</topology>
    </subcellularLocation>
</comment>
<dbReference type="Gene3D" id="3.55.50.30">
    <property type="match status" value="1"/>
</dbReference>
<keyword evidence="6 14" id="KW-0812">Transmembrane</keyword>
<dbReference type="RefSeq" id="WP_256613551.1">
    <property type="nucleotide sequence ID" value="NZ_JANIBK010000005.1"/>
</dbReference>
<feature type="domain" description="Secretin/TonB short N-terminal" evidence="17">
    <location>
        <begin position="54"/>
        <end position="105"/>
    </location>
</feature>
<dbReference type="PANTHER" id="PTHR32552:SF68">
    <property type="entry name" value="FERRICHROME OUTER MEMBRANE TRANSPORTER_PHAGE RECEPTOR"/>
    <property type="match status" value="1"/>
</dbReference>
<dbReference type="InterPro" id="IPR012910">
    <property type="entry name" value="Plug_dom"/>
</dbReference>
<evidence type="ECO:0000256" key="2">
    <source>
        <dbReference type="ARBA" id="ARBA00009810"/>
    </source>
</evidence>
<keyword evidence="9" id="KW-0406">Ion transport</keyword>
<evidence type="ECO:0000256" key="7">
    <source>
        <dbReference type="ARBA" id="ARBA00022729"/>
    </source>
</evidence>
<evidence type="ECO:0000256" key="3">
    <source>
        <dbReference type="ARBA" id="ARBA00022448"/>
    </source>
</evidence>
<evidence type="ECO:0000313" key="19">
    <source>
        <dbReference type="Proteomes" id="UP001524586"/>
    </source>
</evidence>
<dbReference type="Pfam" id="PF07715">
    <property type="entry name" value="Plug"/>
    <property type="match status" value="1"/>
</dbReference>
<proteinExistence type="inferred from homology"/>
<evidence type="ECO:0000256" key="13">
    <source>
        <dbReference type="ARBA" id="ARBA00023237"/>
    </source>
</evidence>
<keyword evidence="8" id="KW-0408">Iron</keyword>
<dbReference type="Gene3D" id="2.40.170.20">
    <property type="entry name" value="TonB-dependent receptor, beta-barrel domain"/>
    <property type="match status" value="1"/>
</dbReference>
<keyword evidence="13 14" id="KW-0998">Cell outer membrane</keyword>
<keyword evidence="3 14" id="KW-0813">Transport</keyword>
<keyword evidence="10 15" id="KW-0798">TonB box</keyword>
<dbReference type="SUPFAM" id="SSF56935">
    <property type="entry name" value="Porins"/>
    <property type="match status" value="1"/>
</dbReference>
<comment type="caution">
    <text evidence="18">The sequence shown here is derived from an EMBL/GenBank/DDBJ whole genome shotgun (WGS) entry which is preliminary data.</text>
</comment>
<keyword evidence="19" id="KW-1185">Reference proteome</keyword>
<dbReference type="Gene3D" id="2.170.130.10">
    <property type="entry name" value="TonB-dependent receptor, plug domain"/>
    <property type="match status" value="1"/>
</dbReference>
<dbReference type="EMBL" id="JANIBK010000005">
    <property type="protein sequence ID" value="MCQ8127237.1"/>
    <property type="molecule type" value="Genomic_DNA"/>
</dbReference>
<evidence type="ECO:0000256" key="9">
    <source>
        <dbReference type="ARBA" id="ARBA00023065"/>
    </source>
</evidence>
<evidence type="ECO:0000256" key="6">
    <source>
        <dbReference type="ARBA" id="ARBA00022692"/>
    </source>
</evidence>
<sequence>MKNARREWPLWPAIWSAILWCAQAGAADGARTAYAIPAQSLNNALIKFAADSKLELVFSADMVRGIRVGGLEGSMPAEQALAALLKDTGLDYRFLDGDTVTLIRRVEAESTATPPDPATLAPVTVLGQRAGGDGADTGRALPAEEPQSYRAVHAVTATRTATPVKQIPQSIQTLKRSLIDDQQNITVSEALQNVSAVVPRHVLYTPVVEGTLIRGFRAEQLLDGFTQYYNPGDRESMVNLERIEVLKGSNAVLYGGGSGSPVGGVVNLISKLPKAEAFAEAGYRMGSHAFHQPYFDWNRPLHDNVLFRVTGEYTASGSHVDNVATQRFNINPTLVFTNHDTTTLTLQSKISRWEQPDYQGLPATGAIAGDFRVRPETFIGPADISESRSNADSVWGSLDHTINAVWSLNLKARYAYSEFDQKVQSLFGSDGFVADLPLMPPSGWALTNAELFQRQEEYSVLGNALAKFEIGPSENTLLFGADYSQLNDEGFINADLGPYGLGVGAVDLMAPEFSVAYGNPDASINSPSVRNTTYGGYAQLQSSFYKRFHQLCSLRLGGLEIDFQDKTSGAEAKTQTLKPLPRIGGVFDVTDQVSLFAGYSEGMRGQPFVNFSGAPRPELSRQIEAGLKFDFSGRLSGQMAVYRIERSNVAVTDARDPGLRSIAAGQQRSHGFETDLIWQPNEKIGVLANYAHTWAEFTDDLAGVAAGNRLAMVPEDSGRLWVNYRFQQPELKGWSMGVGVYLRSGAYLSNNNIFKTGGYHSFDTAIAYESQRFKLAATVKNFTDEDYFQPYGYFAGRVAPAGGVSVFVTTMVKF</sequence>
<gene>
    <name evidence="18" type="ORF">NP596_02105</name>
</gene>
<reference evidence="18 19" key="1">
    <citation type="submission" date="2022-07" db="EMBL/GenBank/DDBJ databases">
        <title>Methylomonas rivi sp. nov., Methylomonas rosea sp. nov., Methylomonas aureus sp. nov. and Methylomonas subterranea sp. nov., four novel methanotrophs isolated from a freshwater creek and the deep terrestrial subsurface.</title>
        <authorList>
            <person name="Abin C."/>
            <person name="Sankaranarayanan K."/>
            <person name="Garner C."/>
            <person name="Sindelar R."/>
            <person name="Kotary K."/>
            <person name="Garner R."/>
            <person name="Barclay S."/>
            <person name="Lawson P."/>
            <person name="Krumholz L."/>
        </authorList>
    </citation>
    <scope>NUCLEOTIDE SEQUENCE [LARGE SCALE GENOMIC DNA]</scope>
    <source>
        <strain evidence="18 19">WSC-6</strain>
    </source>
</reference>
<feature type="chain" id="PRO_5045326878" evidence="16">
    <location>
        <begin position="27"/>
        <end position="814"/>
    </location>
</feature>
<dbReference type="PROSITE" id="PS52016">
    <property type="entry name" value="TONB_DEPENDENT_REC_3"/>
    <property type="match status" value="1"/>
</dbReference>
<dbReference type="PANTHER" id="PTHR32552">
    <property type="entry name" value="FERRICHROME IRON RECEPTOR-RELATED"/>
    <property type="match status" value="1"/>
</dbReference>
<dbReference type="InterPro" id="IPR037066">
    <property type="entry name" value="Plug_dom_sf"/>
</dbReference>
<evidence type="ECO:0000256" key="1">
    <source>
        <dbReference type="ARBA" id="ARBA00004571"/>
    </source>
</evidence>
<dbReference type="Pfam" id="PF07660">
    <property type="entry name" value="STN"/>
    <property type="match status" value="1"/>
</dbReference>
<evidence type="ECO:0000259" key="17">
    <source>
        <dbReference type="SMART" id="SM00965"/>
    </source>
</evidence>
<comment type="similarity">
    <text evidence="2 14 15">Belongs to the TonB-dependent receptor family.</text>
</comment>
<evidence type="ECO:0000256" key="15">
    <source>
        <dbReference type="RuleBase" id="RU003357"/>
    </source>
</evidence>
<evidence type="ECO:0000256" key="5">
    <source>
        <dbReference type="ARBA" id="ARBA00022496"/>
    </source>
</evidence>
<evidence type="ECO:0000256" key="16">
    <source>
        <dbReference type="SAM" id="SignalP"/>
    </source>
</evidence>
<dbReference type="NCBIfam" id="TIGR01783">
    <property type="entry name" value="TonB-siderophor"/>
    <property type="match status" value="1"/>
</dbReference>
<evidence type="ECO:0000256" key="4">
    <source>
        <dbReference type="ARBA" id="ARBA00022452"/>
    </source>
</evidence>
<dbReference type="InterPro" id="IPR036942">
    <property type="entry name" value="Beta-barrel_TonB_sf"/>
</dbReference>
<dbReference type="SMART" id="SM00965">
    <property type="entry name" value="STN"/>
    <property type="match status" value="1"/>
</dbReference>
<evidence type="ECO:0000256" key="11">
    <source>
        <dbReference type="ARBA" id="ARBA00023136"/>
    </source>
</evidence>
<protein>
    <submittedName>
        <fullName evidence="18">TonB-dependent receptor</fullName>
    </submittedName>
</protein>
<evidence type="ECO:0000256" key="12">
    <source>
        <dbReference type="ARBA" id="ARBA00023170"/>
    </source>
</evidence>
<dbReference type="InterPro" id="IPR039426">
    <property type="entry name" value="TonB-dep_rcpt-like"/>
</dbReference>
<organism evidence="18 19">
    <name type="scientific">Methylomonas rivi</name>
    <dbReference type="NCBI Taxonomy" id="2952226"/>
    <lineage>
        <taxon>Bacteria</taxon>
        <taxon>Pseudomonadati</taxon>
        <taxon>Pseudomonadota</taxon>
        <taxon>Gammaproteobacteria</taxon>
        <taxon>Methylococcales</taxon>
        <taxon>Methylococcaceae</taxon>
        <taxon>Methylomonas</taxon>
    </lineage>
</organism>
<accession>A0ABT1U097</accession>